<dbReference type="PROSITE" id="PS00027">
    <property type="entry name" value="HOMEOBOX_1"/>
    <property type="match status" value="1"/>
</dbReference>
<evidence type="ECO:0000259" key="7">
    <source>
        <dbReference type="PROSITE" id="PS50071"/>
    </source>
</evidence>
<dbReference type="Proteomes" id="UP000603453">
    <property type="component" value="Unassembled WGS sequence"/>
</dbReference>
<dbReference type="PANTHER" id="PTHR24324">
    <property type="entry name" value="HOMEOBOX PROTEIN HHEX"/>
    <property type="match status" value="1"/>
</dbReference>
<proteinExistence type="predicted"/>
<feature type="DNA-binding region" description="Homeobox" evidence="4">
    <location>
        <begin position="66"/>
        <end position="125"/>
    </location>
</feature>
<keyword evidence="9" id="KW-1185">Reference proteome</keyword>
<feature type="domain" description="Homeobox" evidence="7">
    <location>
        <begin position="64"/>
        <end position="124"/>
    </location>
</feature>
<feature type="compositionally biased region" description="Basic and acidic residues" evidence="6">
    <location>
        <begin position="127"/>
        <end position="138"/>
    </location>
</feature>
<comment type="subcellular location">
    <subcellularLocation>
        <location evidence="4 5">Nucleus</location>
    </subcellularLocation>
</comment>
<dbReference type="InterPro" id="IPR001356">
    <property type="entry name" value="HD"/>
</dbReference>
<comment type="caution">
    <text evidence="8">The sequence shown here is derived from an EMBL/GenBank/DDBJ whole genome shotgun (WGS) entry which is preliminary data.</text>
</comment>
<evidence type="ECO:0000256" key="1">
    <source>
        <dbReference type="ARBA" id="ARBA00023125"/>
    </source>
</evidence>
<dbReference type="InterPro" id="IPR009057">
    <property type="entry name" value="Homeodomain-like_sf"/>
</dbReference>
<evidence type="ECO:0000256" key="6">
    <source>
        <dbReference type="SAM" id="MobiDB-lite"/>
    </source>
</evidence>
<dbReference type="GO" id="GO:0030154">
    <property type="term" value="P:cell differentiation"/>
    <property type="evidence" value="ECO:0007669"/>
    <property type="project" value="TreeGrafter"/>
</dbReference>
<dbReference type="Gene3D" id="1.10.10.60">
    <property type="entry name" value="Homeodomain-like"/>
    <property type="match status" value="1"/>
</dbReference>
<dbReference type="AlphaFoldDB" id="A0A8H7RBL2"/>
<evidence type="ECO:0000313" key="8">
    <source>
        <dbReference type="EMBL" id="KAG2206728.1"/>
    </source>
</evidence>
<dbReference type="SUPFAM" id="SSF46689">
    <property type="entry name" value="Homeodomain-like"/>
    <property type="match status" value="1"/>
</dbReference>
<accession>A0A8H7RBL2</accession>
<dbReference type="InterPro" id="IPR017970">
    <property type="entry name" value="Homeobox_CS"/>
</dbReference>
<dbReference type="CDD" id="cd00086">
    <property type="entry name" value="homeodomain"/>
    <property type="match status" value="1"/>
</dbReference>
<dbReference type="GO" id="GO:0000981">
    <property type="term" value="F:DNA-binding transcription factor activity, RNA polymerase II-specific"/>
    <property type="evidence" value="ECO:0007669"/>
    <property type="project" value="InterPro"/>
</dbReference>
<dbReference type="OrthoDB" id="6159439at2759"/>
<evidence type="ECO:0000256" key="3">
    <source>
        <dbReference type="ARBA" id="ARBA00023242"/>
    </source>
</evidence>
<evidence type="ECO:0000313" key="9">
    <source>
        <dbReference type="Proteomes" id="UP000603453"/>
    </source>
</evidence>
<reference evidence="8" key="1">
    <citation type="submission" date="2020-12" db="EMBL/GenBank/DDBJ databases">
        <title>Metabolic potential, ecology and presence of endohyphal bacteria is reflected in genomic diversity of Mucoromycotina.</title>
        <authorList>
            <person name="Muszewska A."/>
            <person name="Okrasinska A."/>
            <person name="Steczkiewicz K."/>
            <person name="Drgas O."/>
            <person name="Orlowska M."/>
            <person name="Perlinska-Lenart U."/>
            <person name="Aleksandrzak-Piekarczyk T."/>
            <person name="Szatraj K."/>
            <person name="Zielenkiewicz U."/>
            <person name="Pilsyk S."/>
            <person name="Malc E."/>
            <person name="Mieczkowski P."/>
            <person name="Kruszewska J.S."/>
            <person name="Biernat P."/>
            <person name="Pawlowska J."/>
        </authorList>
    </citation>
    <scope>NUCLEOTIDE SEQUENCE</scope>
    <source>
        <strain evidence="8">WA0000017839</strain>
    </source>
</reference>
<dbReference type="Pfam" id="PF00046">
    <property type="entry name" value="Homeodomain"/>
    <property type="match status" value="1"/>
</dbReference>
<keyword evidence="2 4" id="KW-0371">Homeobox</keyword>
<sequence>MSPEMLMQPFEQSFNVVPINNVYYHHNNTMSNKITEEDENSYILGYPMMEGANSGDFRPTFYNPFEIKHRRRTSRAQLKVLEKSFLENPKPNATVRRILAQKLDMTPRGVQIWFQNRRAKAKLQRRKSGEDHQEDHLQQHQQQQNDSPVLFSQFFNNLKAWDNSARSIANVAAASCMFDSNPDNMLLDQQHSSSVKIDEWLKLPIHPLAPVIDGSDDFDFSSSPIMSSEEWRRKSCPALGTRIPQDSNDAWAGMNNYHIDNSNRRMTEDLLLSNNRFVQPYPVMKSTPTNSDDGTPRWNNTPITSSMDFYSGLNYSPMSQQLTPMLSTGSPVSSVDGNYYDSCLDLIMSSSSASSLV</sequence>
<keyword evidence="1 4" id="KW-0238">DNA-binding</keyword>
<dbReference type="PANTHER" id="PTHR24324:SF9">
    <property type="entry name" value="HOMEOBOX DOMAIN-CONTAINING PROTEIN"/>
    <property type="match status" value="1"/>
</dbReference>
<dbReference type="GO" id="GO:0005634">
    <property type="term" value="C:nucleus"/>
    <property type="evidence" value="ECO:0007669"/>
    <property type="project" value="UniProtKB-SubCell"/>
</dbReference>
<feature type="region of interest" description="Disordered" evidence="6">
    <location>
        <begin position="124"/>
        <end position="146"/>
    </location>
</feature>
<dbReference type="PROSITE" id="PS50071">
    <property type="entry name" value="HOMEOBOX_2"/>
    <property type="match status" value="1"/>
</dbReference>
<evidence type="ECO:0000256" key="2">
    <source>
        <dbReference type="ARBA" id="ARBA00023155"/>
    </source>
</evidence>
<dbReference type="EMBL" id="JAEPRD010000029">
    <property type="protein sequence ID" value="KAG2206728.1"/>
    <property type="molecule type" value="Genomic_DNA"/>
</dbReference>
<organism evidence="8 9">
    <name type="scientific">Mucor saturninus</name>
    <dbReference type="NCBI Taxonomy" id="64648"/>
    <lineage>
        <taxon>Eukaryota</taxon>
        <taxon>Fungi</taxon>
        <taxon>Fungi incertae sedis</taxon>
        <taxon>Mucoromycota</taxon>
        <taxon>Mucoromycotina</taxon>
        <taxon>Mucoromycetes</taxon>
        <taxon>Mucorales</taxon>
        <taxon>Mucorineae</taxon>
        <taxon>Mucoraceae</taxon>
        <taxon>Mucor</taxon>
    </lineage>
</organism>
<keyword evidence="3 4" id="KW-0539">Nucleus</keyword>
<name>A0A8H7RBL2_9FUNG</name>
<evidence type="ECO:0000256" key="4">
    <source>
        <dbReference type="PROSITE-ProRule" id="PRU00108"/>
    </source>
</evidence>
<protein>
    <recommendedName>
        <fullName evidence="7">Homeobox domain-containing protein</fullName>
    </recommendedName>
</protein>
<dbReference type="GO" id="GO:0000978">
    <property type="term" value="F:RNA polymerase II cis-regulatory region sequence-specific DNA binding"/>
    <property type="evidence" value="ECO:0007669"/>
    <property type="project" value="TreeGrafter"/>
</dbReference>
<gene>
    <name evidence="8" type="ORF">INT47_003670</name>
</gene>
<dbReference type="SMART" id="SM00389">
    <property type="entry name" value="HOX"/>
    <property type="match status" value="1"/>
</dbReference>
<evidence type="ECO:0000256" key="5">
    <source>
        <dbReference type="RuleBase" id="RU000682"/>
    </source>
</evidence>
<dbReference type="InterPro" id="IPR051000">
    <property type="entry name" value="Homeobox_DNA-bind_prot"/>
</dbReference>